<dbReference type="AlphaFoldDB" id="A0A0P6YN71"/>
<evidence type="ECO:0000313" key="2">
    <source>
        <dbReference type="Proteomes" id="UP000050277"/>
    </source>
</evidence>
<gene>
    <name evidence="1" type="ORF">SE18_01685</name>
</gene>
<protein>
    <recommendedName>
        <fullName evidence="3">CRISPR-associated protein</fullName>
    </recommendedName>
</protein>
<comment type="caution">
    <text evidence="1">The sequence shown here is derived from an EMBL/GenBank/DDBJ whole genome shotgun (WGS) entry which is preliminary data.</text>
</comment>
<dbReference type="Proteomes" id="UP000050277">
    <property type="component" value="Unassembled WGS sequence"/>
</dbReference>
<dbReference type="STRING" id="70996.SE18_01685"/>
<dbReference type="PATRIC" id="fig|70996.4.peg.747"/>
<reference evidence="1 2" key="1">
    <citation type="submission" date="2015-07" db="EMBL/GenBank/DDBJ databases">
        <title>Whole genome sequence of Herpetosiphon geysericola DSM 7119.</title>
        <authorList>
            <person name="Hemp J."/>
            <person name="Ward L.M."/>
            <person name="Pace L.A."/>
            <person name="Fischer W.W."/>
        </authorList>
    </citation>
    <scope>NUCLEOTIDE SEQUENCE [LARGE SCALE GENOMIC DNA]</scope>
    <source>
        <strain evidence="1 2">DSM 7119</strain>
    </source>
</reference>
<keyword evidence="2" id="KW-1185">Reference proteome</keyword>
<organism evidence="1 2">
    <name type="scientific">Herpetosiphon geysericola</name>
    <dbReference type="NCBI Taxonomy" id="70996"/>
    <lineage>
        <taxon>Bacteria</taxon>
        <taxon>Bacillati</taxon>
        <taxon>Chloroflexota</taxon>
        <taxon>Chloroflexia</taxon>
        <taxon>Herpetosiphonales</taxon>
        <taxon>Herpetosiphonaceae</taxon>
        <taxon>Herpetosiphon</taxon>
    </lineage>
</organism>
<proteinExistence type="predicted"/>
<accession>A0A0P6YN71</accession>
<sequence>MRRIALCNVGNSDVAVNGVIIRPPRPAGEQHWQTYSEHAFSAPIIDAYARYFEQRQIVLDCVILFDTDQAENPTTSITDRYGVSLRDKDTCWFGKILERYLQERWSHVIRSVERRTIHNVNPSLYDDAMHAFGQQLSAINHQADTYYYVLAAGGTQAFNNALQFKAIARFRENCYVLYKSEHDSAPYSLNIPKQLLDSFNISTAIQLIRQHNFLGAITLLEGSVDKNIIEILWYAKYREDFNFDLAAQIIERIQFHVDGILRDLIRSIQHNAYQINQTDLKFLLVELYYNAQIAYDNGRYADFLGRVFRFQETVLRYVVETSFNISTDYSKAKKAASSTQFTKLLADDPALFEHLEQATIDGNKLDYSHFSVPVLVAMLNFLTKQQAQTYISQRQAGIYIGLREQINKLSNLSEMRNQSVIAHGFEGVSKEQILEKLKLNQDQTPLDLLRTILAKIEISVPPSPFQQIQAVLIEKLYSLI</sequence>
<name>A0A0P6YN71_9CHLR</name>
<dbReference type="RefSeq" id="WP_054532680.1">
    <property type="nucleotide sequence ID" value="NZ_LGKP01000004.1"/>
</dbReference>
<dbReference type="EMBL" id="LGKP01000004">
    <property type="protein sequence ID" value="KPL91718.1"/>
    <property type="molecule type" value="Genomic_DNA"/>
</dbReference>
<evidence type="ECO:0008006" key="3">
    <source>
        <dbReference type="Google" id="ProtNLM"/>
    </source>
</evidence>
<evidence type="ECO:0000313" key="1">
    <source>
        <dbReference type="EMBL" id="KPL91718.1"/>
    </source>
</evidence>
<dbReference type="OrthoDB" id="2677749at2"/>